<dbReference type="GO" id="GO:1990904">
    <property type="term" value="C:ribonucleoprotein complex"/>
    <property type="evidence" value="ECO:0007669"/>
    <property type="project" value="UniProtKB-KW"/>
</dbReference>
<dbReference type="EMBL" id="CP042198">
    <property type="protein sequence ID" value="QDS76227.1"/>
    <property type="molecule type" value="Genomic_DNA"/>
</dbReference>
<keyword evidence="2" id="KW-0689">Ribosomal protein</keyword>
<name>A0A517LKS5_9PEZI</name>
<dbReference type="PANTHER" id="PTHR10746:SF6">
    <property type="entry name" value="LARGE RIBOSOMAL SUBUNIT PROTEIN UL4M"/>
    <property type="match status" value="1"/>
</dbReference>
<proteinExistence type="inferred from homology"/>
<gene>
    <name evidence="6" type="ORF">FKW77_008719</name>
</gene>
<evidence type="ECO:0000256" key="3">
    <source>
        <dbReference type="ARBA" id="ARBA00023274"/>
    </source>
</evidence>
<comment type="similarity">
    <text evidence="1">Belongs to the universal ribosomal protein uL4 family.</text>
</comment>
<evidence type="ECO:0000256" key="2">
    <source>
        <dbReference type="ARBA" id="ARBA00022980"/>
    </source>
</evidence>
<organism evidence="6 7">
    <name type="scientific">Venturia effusa</name>
    <dbReference type="NCBI Taxonomy" id="50376"/>
    <lineage>
        <taxon>Eukaryota</taxon>
        <taxon>Fungi</taxon>
        <taxon>Dikarya</taxon>
        <taxon>Ascomycota</taxon>
        <taxon>Pezizomycotina</taxon>
        <taxon>Dothideomycetes</taxon>
        <taxon>Pleosporomycetidae</taxon>
        <taxon>Venturiales</taxon>
        <taxon>Venturiaceae</taxon>
        <taxon>Venturia</taxon>
    </lineage>
</organism>
<dbReference type="GO" id="GO:0005840">
    <property type="term" value="C:ribosome"/>
    <property type="evidence" value="ECO:0007669"/>
    <property type="project" value="UniProtKB-KW"/>
</dbReference>
<dbReference type="GO" id="GO:0006412">
    <property type="term" value="P:translation"/>
    <property type="evidence" value="ECO:0007669"/>
    <property type="project" value="InterPro"/>
</dbReference>
<keyword evidence="3" id="KW-0687">Ribonucleoprotein</keyword>
<evidence type="ECO:0000313" key="7">
    <source>
        <dbReference type="Proteomes" id="UP000316270"/>
    </source>
</evidence>
<evidence type="ECO:0000256" key="5">
    <source>
        <dbReference type="SAM" id="MobiDB-lite"/>
    </source>
</evidence>
<feature type="region of interest" description="Disordered" evidence="5">
    <location>
        <begin position="116"/>
        <end position="138"/>
    </location>
</feature>
<dbReference type="OrthoDB" id="275876at2759"/>
<dbReference type="GO" id="GO:0003735">
    <property type="term" value="F:structural constituent of ribosome"/>
    <property type="evidence" value="ECO:0007669"/>
    <property type="project" value="InterPro"/>
</dbReference>
<dbReference type="InterPro" id="IPR013005">
    <property type="entry name" value="Ribosomal_uL4-like"/>
</dbReference>
<evidence type="ECO:0000256" key="4">
    <source>
        <dbReference type="ARBA" id="ARBA00040565"/>
    </source>
</evidence>
<dbReference type="InterPro" id="IPR023574">
    <property type="entry name" value="Ribosomal_uL4_dom_sf"/>
</dbReference>
<reference evidence="6 7" key="1">
    <citation type="submission" date="2019-07" db="EMBL/GenBank/DDBJ databases">
        <title>Finished genome of Venturia effusa.</title>
        <authorList>
            <person name="Young C.A."/>
            <person name="Cox M.P."/>
            <person name="Ganley A.R.D."/>
            <person name="David W.J."/>
        </authorList>
    </citation>
    <scope>NUCLEOTIDE SEQUENCE [LARGE SCALE GENOMIC DNA]</scope>
    <source>
        <strain evidence="7">albino</strain>
    </source>
</reference>
<evidence type="ECO:0000256" key="1">
    <source>
        <dbReference type="ARBA" id="ARBA00010528"/>
    </source>
</evidence>
<sequence>MASSTCALPLRSRSLHSAGNWSRNRIAESSRRTIHASTSYMNEAGITYRSDIPPHLRPQDILTTLHSFPTLEPIKFLHYSPLLLGVPLRKDILHRAVIYEGDCTRQGTASTKWRSEVHGSNRKIRPQKGSGRARLGDKKSPMLRGGGVAFGPKPRNFATALPRQLYDAAWRVALSYRYRKGELVVVDSLSIPDEGIEQGKAHYWIHKWMETLGWDRRQKGSVLITSQQHSGNESLFQALNKDLKKQGMVRLAEEVDVKNLLSMGRIVIEREALNNLLSAHAPKPRQLTRAAWADDKARYGLEKAGSGFAPQTVINSDHHDMDSETQDVADVLAASEEALDDLDEVYDLAAEENEPPRARV</sequence>
<protein>
    <recommendedName>
        <fullName evidence="4">Large ribosomal subunit protein uL4m</fullName>
    </recommendedName>
</protein>
<accession>A0A517LKS5</accession>
<dbReference type="STRING" id="50376.A0A517LKS5"/>
<dbReference type="SUPFAM" id="SSF52166">
    <property type="entry name" value="Ribosomal protein L4"/>
    <property type="match status" value="1"/>
</dbReference>
<dbReference type="InterPro" id="IPR002136">
    <property type="entry name" value="Ribosomal_uL4"/>
</dbReference>
<dbReference type="Gene3D" id="3.40.1370.10">
    <property type="match status" value="1"/>
</dbReference>
<dbReference type="Proteomes" id="UP000316270">
    <property type="component" value="Chromosome 14"/>
</dbReference>
<dbReference type="AlphaFoldDB" id="A0A517LKS5"/>
<keyword evidence="7" id="KW-1185">Reference proteome</keyword>
<dbReference type="PANTHER" id="PTHR10746">
    <property type="entry name" value="50S RIBOSOMAL PROTEIN L4"/>
    <property type="match status" value="1"/>
</dbReference>
<dbReference type="NCBIfam" id="TIGR03953">
    <property type="entry name" value="rplD_bact"/>
    <property type="match status" value="1"/>
</dbReference>
<evidence type="ECO:0000313" key="6">
    <source>
        <dbReference type="EMBL" id="QDS76227.1"/>
    </source>
</evidence>
<dbReference type="Pfam" id="PF00573">
    <property type="entry name" value="Ribosomal_L4"/>
    <property type="match status" value="1"/>
</dbReference>